<dbReference type="Proteomes" id="UP000051242">
    <property type="component" value="Unassembled WGS sequence"/>
</dbReference>
<gene>
    <name evidence="3" type="ORF">ABR85_06130</name>
</gene>
<dbReference type="PANTHER" id="PTHR33215:SF12">
    <property type="entry name" value="TRANSPOSASE INSN FOR INSERTION SEQUENCE ELEMENT IS911A-RELATED"/>
    <property type="match status" value="1"/>
</dbReference>
<evidence type="ECO:0000313" key="4">
    <source>
        <dbReference type="Proteomes" id="UP000051242"/>
    </source>
</evidence>
<accession>A0A0R2SVG5</accession>
<dbReference type="Gene3D" id="1.10.10.60">
    <property type="entry name" value="Homeodomain-like"/>
    <property type="match status" value="1"/>
</dbReference>
<reference evidence="3 4" key="1">
    <citation type="submission" date="2015-10" db="EMBL/GenBank/DDBJ databases">
        <title>Metagenome-Assembled Genomes uncover a global brackish microbiome.</title>
        <authorList>
            <person name="Hugerth L.W."/>
            <person name="Larsson J."/>
            <person name="Alneberg J."/>
            <person name="Lindh M.V."/>
            <person name="Legrand C."/>
            <person name="Pinhassi J."/>
            <person name="Andersson A.F."/>
        </authorList>
    </citation>
    <scope>NUCLEOTIDE SEQUENCE [LARGE SCALE GENOMIC DNA]</scope>
    <source>
        <strain evidence="3">BACL22 MAG-120619-bin3</strain>
    </source>
</reference>
<keyword evidence="2" id="KW-0175">Coiled coil</keyword>
<feature type="coiled-coil region" evidence="2">
    <location>
        <begin position="61"/>
        <end position="88"/>
    </location>
</feature>
<evidence type="ECO:0000256" key="1">
    <source>
        <dbReference type="ARBA" id="ARBA00009964"/>
    </source>
</evidence>
<dbReference type="InterPro" id="IPR009057">
    <property type="entry name" value="Homeodomain-like_sf"/>
</dbReference>
<dbReference type="AlphaFoldDB" id="A0A0R2SVG5"/>
<dbReference type="GO" id="GO:0003677">
    <property type="term" value="F:DNA binding"/>
    <property type="evidence" value="ECO:0007669"/>
    <property type="project" value="InterPro"/>
</dbReference>
<evidence type="ECO:0000256" key="2">
    <source>
        <dbReference type="SAM" id="Coils"/>
    </source>
</evidence>
<comment type="caution">
    <text evidence="3">The sequence shown here is derived from an EMBL/GenBank/DDBJ whole genome shotgun (WGS) entry which is preliminary data.</text>
</comment>
<name>A0A0R2SVG5_9GAMM</name>
<sequence length="99" mass="11628">MRKRRTFSREFKREAATMVLDQGHPLAHICLQLDVSENSLRRWVQQVQFERNGGVPETKALTDEQREIQKLKARINELERDKSILKKATALLVSEEINR</sequence>
<dbReference type="GO" id="GO:0006313">
    <property type="term" value="P:DNA transposition"/>
    <property type="evidence" value="ECO:0007669"/>
    <property type="project" value="InterPro"/>
</dbReference>
<dbReference type="InterPro" id="IPR051839">
    <property type="entry name" value="RD_transcriptional_regulator"/>
</dbReference>
<dbReference type="GO" id="GO:0004803">
    <property type="term" value="F:transposase activity"/>
    <property type="evidence" value="ECO:0007669"/>
    <property type="project" value="InterPro"/>
</dbReference>
<protein>
    <submittedName>
        <fullName evidence="3">Transposase</fullName>
    </submittedName>
</protein>
<comment type="similarity">
    <text evidence="1">Belongs to the transposase 8 family.</text>
</comment>
<proteinExistence type="inferred from homology"/>
<dbReference type="InterPro" id="IPR002514">
    <property type="entry name" value="Transposase_8"/>
</dbReference>
<evidence type="ECO:0000313" key="3">
    <source>
        <dbReference type="EMBL" id="KRO78792.1"/>
    </source>
</evidence>
<organism evidence="3 4">
    <name type="scientific">OM182 bacterium BACL3 MAG-120619-bin3</name>
    <dbReference type="NCBI Taxonomy" id="1655593"/>
    <lineage>
        <taxon>Bacteria</taxon>
        <taxon>Pseudomonadati</taxon>
        <taxon>Pseudomonadota</taxon>
        <taxon>Gammaproteobacteria</taxon>
        <taxon>OMG group</taxon>
        <taxon>OM182 clade</taxon>
    </lineage>
</organism>
<dbReference type="SUPFAM" id="SSF46689">
    <property type="entry name" value="Homeodomain-like"/>
    <property type="match status" value="1"/>
</dbReference>
<dbReference type="EMBL" id="LICD01000285">
    <property type="protein sequence ID" value="KRO78792.1"/>
    <property type="molecule type" value="Genomic_DNA"/>
</dbReference>
<dbReference type="PANTHER" id="PTHR33215">
    <property type="entry name" value="PROTEIN DISTAL ANTENNA"/>
    <property type="match status" value="1"/>
</dbReference>
<dbReference type="Pfam" id="PF01527">
    <property type="entry name" value="HTH_Tnp_1"/>
    <property type="match status" value="1"/>
</dbReference>